<protein>
    <recommendedName>
        <fullName evidence="5">GRF-type domain-containing protein</fullName>
    </recommendedName>
</protein>
<keyword evidence="3" id="KW-0862">Zinc</keyword>
<gene>
    <name evidence="6" type="ORF">RHGRI_008129</name>
</gene>
<reference evidence="6" key="1">
    <citation type="submission" date="2020-08" db="EMBL/GenBank/DDBJ databases">
        <title>Plant Genome Project.</title>
        <authorList>
            <person name="Zhang R.-G."/>
        </authorList>
    </citation>
    <scope>NUCLEOTIDE SEQUENCE</scope>
    <source>
        <strain evidence="6">WSP0</strain>
        <tissue evidence="6">Leaf</tissue>
    </source>
</reference>
<dbReference type="EMBL" id="JACTNZ010000003">
    <property type="protein sequence ID" value="KAG5558108.1"/>
    <property type="molecule type" value="Genomic_DNA"/>
</dbReference>
<dbReference type="PROSITE" id="PS51999">
    <property type="entry name" value="ZF_GRF"/>
    <property type="match status" value="1"/>
</dbReference>
<dbReference type="AlphaFoldDB" id="A0AAV6L173"/>
<keyword evidence="7" id="KW-1185">Reference proteome</keyword>
<evidence type="ECO:0000313" key="6">
    <source>
        <dbReference type="EMBL" id="KAG5558108.1"/>
    </source>
</evidence>
<dbReference type="Proteomes" id="UP000823749">
    <property type="component" value="Chromosome 3"/>
</dbReference>
<evidence type="ECO:0000259" key="5">
    <source>
        <dbReference type="PROSITE" id="PS51999"/>
    </source>
</evidence>
<sequence>MSSSSSYYRGKNEAKKGVNNTQKLVYTPMECRCGMRAEIKIVEVNPNTRGELYYSCCKPVRERCGFFKWCLPVGWPSIGNIGGWVCNEPTRASATTNSDDVVAHEREVMMVRQQLEHVSNERTRVTASNSDEALPIEREVMMLRQQLDHCHLLTKGLITCLLLAIVRHPDCHKFRLKPLPLEEEMRILFGSNTATGEGSYAPNSGVMPRTRERPPVVDVDNIDDLLDDDATQELVHPTKVQKQVAVEASGTKKCKGKKGTVTSRLEACMQQICDSTDSASSPSVQRAAAEIPTMKECANKLSELREFNEDAELWAQGFNLFKDSKIRAMFMSCPDDLRMYHFITQELNRARTAELAKTWFAPAP</sequence>
<dbReference type="Pfam" id="PF06839">
    <property type="entry name" value="Zn_ribbon_GRF"/>
    <property type="match status" value="1"/>
</dbReference>
<evidence type="ECO:0000256" key="1">
    <source>
        <dbReference type="ARBA" id="ARBA00022723"/>
    </source>
</evidence>
<dbReference type="InterPro" id="IPR010666">
    <property type="entry name" value="Znf_GRF"/>
</dbReference>
<organism evidence="6 7">
    <name type="scientific">Rhododendron griersonianum</name>
    <dbReference type="NCBI Taxonomy" id="479676"/>
    <lineage>
        <taxon>Eukaryota</taxon>
        <taxon>Viridiplantae</taxon>
        <taxon>Streptophyta</taxon>
        <taxon>Embryophyta</taxon>
        <taxon>Tracheophyta</taxon>
        <taxon>Spermatophyta</taxon>
        <taxon>Magnoliopsida</taxon>
        <taxon>eudicotyledons</taxon>
        <taxon>Gunneridae</taxon>
        <taxon>Pentapetalae</taxon>
        <taxon>asterids</taxon>
        <taxon>Ericales</taxon>
        <taxon>Ericaceae</taxon>
        <taxon>Ericoideae</taxon>
        <taxon>Rhodoreae</taxon>
        <taxon>Rhododendron</taxon>
    </lineage>
</organism>
<evidence type="ECO:0000313" key="7">
    <source>
        <dbReference type="Proteomes" id="UP000823749"/>
    </source>
</evidence>
<feature type="domain" description="GRF-type" evidence="5">
    <location>
        <begin position="31"/>
        <end position="73"/>
    </location>
</feature>
<name>A0AAV6L173_9ERIC</name>
<dbReference type="GO" id="GO:0008270">
    <property type="term" value="F:zinc ion binding"/>
    <property type="evidence" value="ECO:0007669"/>
    <property type="project" value="UniProtKB-KW"/>
</dbReference>
<proteinExistence type="predicted"/>
<evidence type="ECO:0000256" key="3">
    <source>
        <dbReference type="ARBA" id="ARBA00022833"/>
    </source>
</evidence>
<comment type="caution">
    <text evidence="6">The sequence shown here is derived from an EMBL/GenBank/DDBJ whole genome shotgun (WGS) entry which is preliminary data.</text>
</comment>
<accession>A0AAV6L173</accession>
<keyword evidence="1" id="KW-0479">Metal-binding</keyword>
<keyword evidence="2 4" id="KW-0863">Zinc-finger</keyword>
<evidence type="ECO:0000256" key="4">
    <source>
        <dbReference type="PROSITE-ProRule" id="PRU01343"/>
    </source>
</evidence>
<evidence type="ECO:0000256" key="2">
    <source>
        <dbReference type="ARBA" id="ARBA00022771"/>
    </source>
</evidence>